<evidence type="ECO:0000313" key="2">
    <source>
        <dbReference type="Proteomes" id="UP000282106"/>
    </source>
</evidence>
<organism evidence="1 2">
    <name type="scientific">Stagnimonas aquatica</name>
    <dbReference type="NCBI Taxonomy" id="2689987"/>
    <lineage>
        <taxon>Bacteria</taxon>
        <taxon>Pseudomonadati</taxon>
        <taxon>Pseudomonadota</taxon>
        <taxon>Gammaproteobacteria</taxon>
        <taxon>Nevskiales</taxon>
        <taxon>Nevskiaceae</taxon>
        <taxon>Stagnimonas</taxon>
    </lineage>
</organism>
<dbReference type="AlphaFoldDB" id="A0A3N0VK81"/>
<reference evidence="1 2" key="1">
    <citation type="submission" date="2018-10" db="EMBL/GenBank/DDBJ databases">
        <authorList>
            <person name="Chen W.-M."/>
        </authorList>
    </citation>
    <scope>NUCLEOTIDE SEQUENCE [LARGE SCALE GENOMIC DNA]</scope>
    <source>
        <strain evidence="1 2">THS-13</strain>
    </source>
</reference>
<dbReference type="Proteomes" id="UP000282106">
    <property type="component" value="Unassembled WGS sequence"/>
</dbReference>
<proteinExistence type="predicted"/>
<gene>
    <name evidence="1" type="ORF">ED208_00820</name>
</gene>
<accession>A0A3N0VK81</accession>
<evidence type="ECO:0000313" key="1">
    <source>
        <dbReference type="EMBL" id="ROH93110.1"/>
    </source>
</evidence>
<sequence length="142" mass="15122">MSAMVRDEKNSSLRFRGLVITGQPAFPILLLVATVPLFAACSLVTVRGGDVEREGPLLCGVVRNPEGLPIAVDRLTLGLGVSAERVLIGFGKESVVSIGDPERCQAIFIVNDEVGTESLKRLLVSGSDDLKNICVVQGEMDK</sequence>
<name>A0A3N0VK81_9GAMM</name>
<comment type="caution">
    <text evidence="1">The sequence shown here is derived from an EMBL/GenBank/DDBJ whole genome shotgun (WGS) entry which is preliminary data.</text>
</comment>
<dbReference type="RefSeq" id="WP_123209962.1">
    <property type="nucleotide sequence ID" value="NZ_RJVO01000001.1"/>
</dbReference>
<dbReference type="EMBL" id="RJVO01000001">
    <property type="protein sequence ID" value="ROH93110.1"/>
    <property type="molecule type" value="Genomic_DNA"/>
</dbReference>
<dbReference type="InParanoid" id="A0A3N0VK81"/>
<keyword evidence="2" id="KW-1185">Reference proteome</keyword>
<protein>
    <submittedName>
        <fullName evidence="1">Uncharacterized protein</fullName>
    </submittedName>
</protein>